<organism evidence="1 2">
    <name type="scientific">Mycolicibacterium moriokaense</name>
    <dbReference type="NCBI Taxonomy" id="39691"/>
    <lineage>
        <taxon>Bacteria</taxon>
        <taxon>Bacillati</taxon>
        <taxon>Actinomycetota</taxon>
        <taxon>Actinomycetes</taxon>
        <taxon>Mycobacteriales</taxon>
        <taxon>Mycobacteriaceae</taxon>
        <taxon>Mycolicibacterium</taxon>
    </lineage>
</organism>
<gene>
    <name evidence="1" type="ORF">C8E89_1167</name>
</gene>
<reference evidence="1 2" key="2">
    <citation type="submission" date="2018-06" db="EMBL/GenBank/DDBJ databases">
        <title>Sequencing of bacterial isolates from soil warming experiment in Harvard Forest, Massachusetts, USA.</title>
        <authorList>
            <person name="Deangelis K.PhD."/>
        </authorList>
    </citation>
    <scope>NUCLEOTIDE SEQUENCE [LARGE SCALE GENOMIC DNA]</scope>
    <source>
        <strain evidence="1 2">GAS496</strain>
    </source>
</reference>
<accession>A0A318HGJ4</accession>
<proteinExistence type="predicted"/>
<comment type="caution">
    <text evidence="1">The sequence shown here is derived from an EMBL/GenBank/DDBJ whole genome shotgun (WGS) entry which is preliminary data.</text>
</comment>
<evidence type="ECO:0000313" key="1">
    <source>
        <dbReference type="EMBL" id="PXX05697.1"/>
    </source>
</evidence>
<dbReference type="Proteomes" id="UP000247781">
    <property type="component" value="Unassembled WGS sequence"/>
</dbReference>
<dbReference type="RefSeq" id="WP_110318164.1">
    <property type="nucleotide sequence ID" value="NZ_QJJU01000016.1"/>
</dbReference>
<evidence type="ECO:0000313" key="2">
    <source>
        <dbReference type="Proteomes" id="UP000247781"/>
    </source>
</evidence>
<protein>
    <submittedName>
        <fullName evidence="1">Uncharacterized protein</fullName>
    </submittedName>
</protein>
<dbReference type="AlphaFoldDB" id="A0A318HGJ4"/>
<dbReference type="OrthoDB" id="3692809at2"/>
<dbReference type="EMBL" id="QJJU01000016">
    <property type="protein sequence ID" value="PXX05697.1"/>
    <property type="molecule type" value="Genomic_DNA"/>
</dbReference>
<keyword evidence="2" id="KW-1185">Reference proteome</keyword>
<reference evidence="2" key="1">
    <citation type="submission" date="2018-05" db="EMBL/GenBank/DDBJ databases">
        <authorList>
            <person name="Deangelis K."/>
            <person name="Huntemann M."/>
            <person name="Clum A."/>
            <person name="Pillay M."/>
            <person name="Palaniappan K."/>
            <person name="Varghese N."/>
            <person name="Mikhailova N."/>
            <person name="Stamatis D."/>
            <person name="Reddy T."/>
            <person name="Daum C."/>
            <person name="Shapiro N."/>
            <person name="Ivanova N."/>
            <person name="Kyrpides N."/>
            <person name="Woyke T."/>
        </authorList>
    </citation>
    <scope>NUCLEOTIDE SEQUENCE [LARGE SCALE GENOMIC DNA]</scope>
    <source>
        <strain evidence="2">GAS496</strain>
    </source>
</reference>
<sequence>MSSLIRPLEDVASREISYWLAPGGRDNGVWADIWVLVADLETDDASEVLDLLAMADVGGYAAIPGGCRARAKGPVCARLWVDGMQYGRAEDVLMRFMRARRCR</sequence>
<name>A0A318HGJ4_9MYCO</name>